<dbReference type="GO" id="GO:0016877">
    <property type="term" value="F:ligase activity, forming carbon-sulfur bonds"/>
    <property type="evidence" value="ECO:0007669"/>
    <property type="project" value="UniProtKB-ARBA"/>
</dbReference>
<protein>
    <submittedName>
        <fullName evidence="3">AMP-dependent synthetase</fullName>
    </submittedName>
</protein>
<organism evidence="3 4">
    <name type="scientific">Mesobacillus zeae</name>
    <dbReference type="NCBI Taxonomy" id="1917180"/>
    <lineage>
        <taxon>Bacteria</taxon>
        <taxon>Bacillati</taxon>
        <taxon>Bacillota</taxon>
        <taxon>Bacilli</taxon>
        <taxon>Bacillales</taxon>
        <taxon>Bacillaceae</taxon>
        <taxon>Mesobacillus</taxon>
    </lineage>
</organism>
<dbReference type="Pfam" id="PF00501">
    <property type="entry name" value="AMP-binding"/>
    <property type="match status" value="1"/>
</dbReference>
<dbReference type="PANTHER" id="PTHR43767:SF10">
    <property type="entry name" value="SURFACTIN SYNTHASE SUBUNIT 1"/>
    <property type="match status" value="1"/>
</dbReference>
<dbReference type="InterPro" id="IPR025110">
    <property type="entry name" value="AMP-bd_C"/>
</dbReference>
<dbReference type="InterPro" id="IPR020845">
    <property type="entry name" value="AMP-binding_CS"/>
</dbReference>
<evidence type="ECO:0000313" key="3">
    <source>
        <dbReference type="EMBL" id="RID88795.1"/>
    </source>
</evidence>
<dbReference type="Proteomes" id="UP000265816">
    <property type="component" value="Unassembled WGS sequence"/>
</dbReference>
<gene>
    <name evidence="3" type="ORF">D1970_00680</name>
</gene>
<proteinExistence type="predicted"/>
<dbReference type="InterPro" id="IPR050237">
    <property type="entry name" value="ATP-dep_AMP-bd_enzyme"/>
</dbReference>
<dbReference type="SUPFAM" id="SSF56801">
    <property type="entry name" value="Acetyl-CoA synthetase-like"/>
    <property type="match status" value="1"/>
</dbReference>
<dbReference type="PROSITE" id="PS00455">
    <property type="entry name" value="AMP_BINDING"/>
    <property type="match status" value="1"/>
</dbReference>
<dbReference type="InterPro" id="IPR042099">
    <property type="entry name" value="ANL_N_sf"/>
</dbReference>
<dbReference type="PANTHER" id="PTHR43767">
    <property type="entry name" value="LONG-CHAIN-FATTY-ACID--COA LIGASE"/>
    <property type="match status" value="1"/>
</dbReference>
<dbReference type="OrthoDB" id="9757771at2"/>
<comment type="caution">
    <text evidence="3">The sequence shown here is derived from an EMBL/GenBank/DDBJ whole genome shotgun (WGS) entry which is preliminary data.</text>
</comment>
<accession>A0A398BEX4</accession>
<feature type="domain" description="AMP-binding enzyme C-terminal" evidence="2">
    <location>
        <begin position="409"/>
        <end position="478"/>
    </location>
</feature>
<feature type="domain" description="AMP-dependent synthetase/ligase" evidence="1">
    <location>
        <begin position="9"/>
        <end position="355"/>
    </location>
</feature>
<dbReference type="InterPro" id="IPR000873">
    <property type="entry name" value="AMP-dep_synth/lig_dom"/>
</dbReference>
<evidence type="ECO:0000259" key="2">
    <source>
        <dbReference type="Pfam" id="PF13193"/>
    </source>
</evidence>
<evidence type="ECO:0000259" key="1">
    <source>
        <dbReference type="Pfam" id="PF00501"/>
    </source>
</evidence>
<reference evidence="3 4" key="1">
    <citation type="submission" date="2018-08" db="EMBL/GenBank/DDBJ databases">
        <title>Bacillus jemisoniae sp. nov., Bacillus chryseoplanitiae sp. nov., Bacillus resnikiae sp. nov., and Bacillus frankliniae sp. nov., isolated from Viking spacecraft and associated surfaces.</title>
        <authorList>
            <person name="Seuylemezian A."/>
            <person name="Vaishampayan P."/>
        </authorList>
    </citation>
    <scope>NUCLEOTIDE SEQUENCE [LARGE SCALE GENOMIC DNA]</scope>
    <source>
        <strain evidence="3 4">JJ-247</strain>
    </source>
</reference>
<name>A0A398BEX4_9BACI</name>
<dbReference type="InterPro" id="IPR045851">
    <property type="entry name" value="AMP-bd_C_sf"/>
</dbReference>
<evidence type="ECO:0000313" key="4">
    <source>
        <dbReference type="Proteomes" id="UP000265816"/>
    </source>
</evidence>
<dbReference type="Pfam" id="PF13193">
    <property type="entry name" value="AMP-binding_C"/>
    <property type="match status" value="1"/>
</dbReference>
<dbReference type="Gene3D" id="3.30.300.30">
    <property type="match status" value="1"/>
</dbReference>
<dbReference type="EMBL" id="QWVT01000002">
    <property type="protein sequence ID" value="RID88795.1"/>
    <property type="molecule type" value="Genomic_DNA"/>
</dbReference>
<dbReference type="AlphaFoldDB" id="A0A398BEX4"/>
<keyword evidence="4" id="KW-1185">Reference proteome</keyword>
<dbReference type="Gene3D" id="3.40.50.12780">
    <property type="entry name" value="N-terminal domain of ligase-like"/>
    <property type="match status" value="1"/>
</dbReference>
<sequence length="496" mass="55625">MDFLHDLLDEAVSKVPGKTAVITKGESITYKEIAMKSLQAASYLKDNGIKKGDRVLILMDNSIPLLYLLFGISRIGGIAVVLNPQTSDYNLRYIIEDCSPSMLVVSHVALVDSLSAEIKIANIKNINLHMDEYDPTPFDSKCNLLPSDLALLVYTSGSTGTPKAVMCPHKNIIFCTKAISAELKIESSDVIGNFLPLSFDYGLYQVFISFENHATLALESSFSSIELLKRIKDWNITVLPSLPHLTQGLIKLLLREKTPLSLRMLTNTGEHLPKETVHELKDLLPDCKVYLMYGLTECKRVSILQPDEMAKEADSVGRPLQNVSCYVIDENNQKVPPGTAGQLVVEGPNVMTGYWNNEELTERVFRKTAEGYALYTGDFFRMDDDGYLYCIGRNDGVFKQNGYRVSTREIEQAALRLEGIEQAAVLQPDAQFEYSMLFVQTRISPSQIRQKLKFVLEGYKLPPYIEVLDEFPLTNNGKIDKNKLGNMRLKRGIKSV</sequence>